<dbReference type="NCBIfam" id="TIGR00654">
    <property type="entry name" value="PhzF_family"/>
    <property type="match status" value="1"/>
</dbReference>
<evidence type="ECO:0000256" key="3">
    <source>
        <dbReference type="PIRSR" id="PIRSR016184-1"/>
    </source>
</evidence>
<dbReference type="RefSeq" id="WP_126581051.1">
    <property type="nucleotide sequence ID" value="NZ_BIFR01000001.1"/>
</dbReference>
<feature type="active site" evidence="3">
    <location>
        <position position="46"/>
    </location>
</feature>
<dbReference type="InterPro" id="IPR003719">
    <property type="entry name" value="Phenazine_PhzF-like"/>
</dbReference>
<dbReference type="Proteomes" id="UP000287352">
    <property type="component" value="Unassembled WGS sequence"/>
</dbReference>
<reference evidence="5" key="1">
    <citation type="submission" date="2018-12" db="EMBL/GenBank/DDBJ databases">
        <title>Tengunoibacter tsumagoiensis gen. nov., sp. nov., Dictyobacter kobayashii sp. nov., D. alpinus sp. nov., and D. joshuensis sp. nov. and description of Dictyobacteraceae fam. nov. within the order Ktedonobacterales isolated from Tengu-no-mugimeshi.</title>
        <authorList>
            <person name="Wang C.M."/>
            <person name="Zheng Y."/>
            <person name="Sakai Y."/>
            <person name="Toyoda A."/>
            <person name="Minakuchi Y."/>
            <person name="Abe K."/>
            <person name="Yokota A."/>
            <person name="Yabe S."/>
        </authorList>
    </citation>
    <scope>NUCLEOTIDE SEQUENCE [LARGE SCALE GENOMIC DNA]</scope>
    <source>
        <strain evidence="5">Uno3</strain>
    </source>
</reference>
<keyword evidence="2" id="KW-0413">Isomerase</keyword>
<organism evidence="4 5">
    <name type="scientific">Tengunoibacter tsumagoiensis</name>
    <dbReference type="NCBI Taxonomy" id="2014871"/>
    <lineage>
        <taxon>Bacteria</taxon>
        <taxon>Bacillati</taxon>
        <taxon>Chloroflexota</taxon>
        <taxon>Ktedonobacteria</taxon>
        <taxon>Ktedonobacterales</taxon>
        <taxon>Dictyobacteraceae</taxon>
        <taxon>Tengunoibacter</taxon>
    </lineage>
</organism>
<keyword evidence="5" id="KW-1185">Reference proteome</keyword>
<evidence type="ECO:0000313" key="4">
    <source>
        <dbReference type="EMBL" id="GCE13533.1"/>
    </source>
</evidence>
<proteinExistence type="inferred from homology"/>
<dbReference type="PIRSF" id="PIRSF016184">
    <property type="entry name" value="PhzC_PhzF"/>
    <property type="match status" value="1"/>
</dbReference>
<dbReference type="EMBL" id="BIFR01000001">
    <property type="protein sequence ID" value="GCE13533.1"/>
    <property type="molecule type" value="Genomic_DNA"/>
</dbReference>
<gene>
    <name evidence="4" type="ORF">KTT_33920</name>
</gene>
<dbReference type="Gene3D" id="3.10.310.10">
    <property type="entry name" value="Diaminopimelate Epimerase, Chain A, domain 1"/>
    <property type="match status" value="2"/>
</dbReference>
<sequence length="265" mass="29129">MGSRIVQVDAFTNTPFGGNPAAVCLLDNLRDDRWMQHIAQEMNLSETAFLLREGKSFRLRWFTPAVEVKLCGHATLASAHVLWEEEYVQPNQTIYFETQSGQLTAQRHGEWIELNFPATPETAAEAPAGLLEALGVSALYVGKTTFDYLVEVESEDIVRAMQPNFSALIKVPARGVIVTSRARPGSDYDFVSRFFGPQVGVNEDPVTGSAHCCLAPYWSARLGRTELTGYQASARGGIVRVRLDGDRVHLGGQAVTIMRGELAGR</sequence>
<dbReference type="Pfam" id="PF02567">
    <property type="entry name" value="PhzC-PhzF"/>
    <property type="match status" value="1"/>
</dbReference>
<comment type="caution">
    <text evidence="4">The sequence shown here is derived from an EMBL/GenBank/DDBJ whole genome shotgun (WGS) entry which is preliminary data.</text>
</comment>
<evidence type="ECO:0000256" key="1">
    <source>
        <dbReference type="ARBA" id="ARBA00008270"/>
    </source>
</evidence>
<dbReference type="AlphaFoldDB" id="A0A402A308"/>
<accession>A0A402A308</accession>
<dbReference type="OrthoDB" id="9788221at2"/>
<dbReference type="GO" id="GO:0016853">
    <property type="term" value="F:isomerase activity"/>
    <property type="evidence" value="ECO:0007669"/>
    <property type="project" value="UniProtKB-KW"/>
</dbReference>
<evidence type="ECO:0000256" key="2">
    <source>
        <dbReference type="ARBA" id="ARBA00023235"/>
    </source>
</evidence>
<protein>
    <submittedName>
        <fullName evidence="4">Phenazine biosynthesis protein</fullName>
    </submittedName>
</protein>
<dbReference type="PANTHER" id="PTHR13774:SF17">
    <property type="entry name" value="PHENAZINE BIOSYNTHESIS-LIKE DOMAIN-CONTAINING PROTEIN"/>
    <property type="match status" value="1"/>
</dbReference>
<name>A0A402A308_9CHLR</name>
<dbReference type="SUPFAM" id="SSF54506">
    <property type="entry name" value="Diaminopimelate epimerase-like"/>
    <property type="match status" value="1"/>
</dbReference>
<evidence type="ECO:0000313" key="5">
    <source>
        <dbReference type="Proteomes" id="UP000287352"/>
    </source>
</evidence>
<dbReference type="GO" id="GO:0005737">
    <property type="term" value="C:cytoplasm"/>
    <property type="evidence" value="ECO:0007669"/>
    <property type="project" value="TreeGrafter"/>
</dbReference>
<comment type="similarity">
    <text evidence="1">Belongs to the PhzF family.</text>
</comment>
<dbReference type="PANTHER" id="PTHR13774">
    <property type="entry name" value="PHENAZINE BIOSYNTHESIS PROTEIN"/>
    <property type="match status" value="1"/>
</dbReference>